<evidence type="ECO:0000313" key="2">
    <source>
        <dbReference type="Proteomes" id="UP000430345"/>
    </source>
</evidence>
<reference evidence="1 2" key="1">
    <citation type="submission" date="2019-10" db="EMBL/GenBank/DDBJ databases">
        <title>The Genome Sequence of Clostridium tarantellae Isolated from Fish Brain.</title>
        <authorList>
            <person name="Bano L."/>
            <person name="Kiel M."/>
            <person name="Sales G."/>
            <person name="Doxey A.C."/>
            <person name="Mansfield M.J."/>
            <person name="Schiavone M."/>
            <person name="Rossetto O."/>
            <person name="Pirazzini M."/>
            <person name="Dobrindt U."/>
            <person name="Montecucco C."/>
        </authorList>
    </citation>
    <scope>NUCLEOTIDE SEQUENCE [LARGE SCALE GENOMIC DNA]</scope>
    <source>
        <strain evidence="1 2">DSM 3997</strain>
    </source>
</reference>
<comment type="caution">
    <text evidence="1">The sequence shown here is derived from an EMBL/GenBank/DDBJ whole genome shotgun (WGS) entry which is preliminary data.</text>
</comment>
<organism evidence="1 2">
    <name type="scientific">Clostridium tarantellae</name>
    <dbReference type="NCBI Taxonomy" id="39493"/>
    <lineage>
        <taxon>Bacteria</taxon>
        <taxon>Bacillati</taxon>
        <taxon>Bacillota</taxon>
        <taxon>Clostridia</taxon>
        <taxon>Eubacteriales</taxon>
        <taxon>Clostridiaceae</taxon>
        <taxon>Clostridium</taxon>
    </lineage>
</organism>
<dbReference type="RefSeq" id="WP_152889345.1">
    <property type="nucleotide sequence ID" value="NZ_WHJC01000088.1"/>
</dbReference>
<dbReference type="OrthoDB" id="1726259at2"/>
<protein>
    <submittedName>
        <fullName evidence="1">Uncharacterized protein</fullName>
    </submittedName>
</protein>
<dbReference type="Gene3D" id="2.60.120.260">
    <property type="entry name" value="Galactose-binding domain-like"/>
    <property type="match status" value="1"/>
</dbReference>
<dbReference type="AlphaFoldDB" id="A0A6I1MRX4"/>
<proteinExistence type="predicted"/>
<evidence type="ECO:0000313" key="1">
    <source>
        <dbReference type="EMBL" id="MPQ43641.1"/>
    </source>
</evidence>
<accession>A0A6I1MRX4</accession>
<keyword evidence="2" id="KW-1185">Reference proteome</keyword>
<sequence length="282" mass="31337">MQQIKDKSILPHSSVLEDLSMIGELFSIANVEGPQISKSNFDAIDGILENGAILTIDNKKVINIGGINDGSYTINFNSPETANYNVTIKYSCIDGDKPLRVDINNEFKTVYHLPKTVDDSEDSDAIFTFKAKFYEGENKVKFHGDGINVAPSISSINFNILKSLGTYNLMTVSITEDDKEKINNSIKESPISIGSSQVFNENSLNQNIMEEKIEPIELNLTVPYDGIYDFSIPYMGLDSHNLKIEVNGIESDISSYLNMHSKDGTVVKLFLKGGENLIRVYN</sequence>
<name>A0A6I1MRX4_9CLOT</name>
<dbReference type="EMBL" id="WHJC01000088">
    <property type="protein sequence ID" value="MPQ43641.1"/>
    <property type="molecule type" value="Genomic_DNA"/>
</dbReference>
<dbReference type="Proteomes" id="UP000430345">
    <property type="component" value="Unassembled WGS sequence"/>
</dbReference>
<gene>
    <name evidence="1" type="ORF">GBZ86_07700</name>
</gene>